<keyword evidence="3" id="KW-1185">Reference proteome</keyword>
<dbReference type="Proteomes" id="UP001229421">
    <property type="component" value="Unassembled WGS sequence"/>
</dbReference>
<keyword evidence="1" id="KW-1133">Transmembrane helix</keyword>
<evidence type="ECO:0000313" key="2">
    <source>
        <dbReference type="EMBL" id="KAK1436320.1"/>
    </source>
</evidence>
<organism evidence="2 3">
    <name type="scientific">Tagetes erecta</name>
    <name type="common">African marigold</name>
    <dbReference type="NCBI Taxonomy" id="13708"/>
    <lineage>
        <taxon>Eukaryota</taxon>
        <taxon>Viridiplantae</taxon>
        <taxon>Streptophyta</taxon>
        <taxon>Embryophyta</taxon>
        <taxon>Tracheophyta</taxon>
        <taxon>Spermatophyta</taxon>
        <taxon>Magnoliopsida</taxon>
        <taxon>eudicotyledons</taxon>
        <taxon>Gunneridae</taxon>
        <taxon>Pentapetalae</taxon>
        <taxon>asterids</taxon>
        <taxon>campanulids</taxon>
        <taxon>Asterales</taxon>
        <taxon>Asteraceae</taxon>
        <taxon>Asteroideae</taxon>
        <taxon>Heliantheae alliance</taxon>
        <taxon>Tageteae</taxon>
        <taxon>Tagetes</taxon>
    </lineage>
</organism>
<gene>
    <name evidence="2" type="ORF">QVD17_02099</name>
</gene>
<proteinExistence type="predicted"/>
<accession>A0AAD8P231</accession>
<keyword evidence="1" id="KW-0812">Transmembrane</keyword>
<reference evidence="2" key="1">
    <citation type="journal article" date="2023" name="bioRxiv">
        <title>Improved chromosome-level genome assembly for marigold (Tagetes erecta).</title>
        <authorList>
            <person name="Jiang F."/>
            <person name="Yuan L."/>
            <person name="Wang S."/>
            <person name="Wang H."/>
            <person name="Xu D."/>
            <person name="Wang A."/>
            <person name="Fan W."/>
        </authorList>
    </citation>
    <scope>NUCLEOTIDE SEQUENCE</scope>
    <source>
        <strain evidence="2">WSJ</strain>
        <tissue evidence="2">Leaf</tissue>
    </source>
</reference>
<comment type="caution">
    <text evidence="2">The sequence shown here is derived from an EMBL/GenBank/DDBJ whole genome shotgun (WGS) entry which is preliminary data.</text>
</comment>
<dbReference type="AlphaFoldDB" id="A0AAD8P231"/>
<evidence type="ECO:0000313" key="3">
    <source>
        <dbReference type="Proteomes" id="UP001229421"/>
    </source>
</evidence>
<feature type="transmembrane region" description="Helical" evidence="1">
    <location>
        <begin position="28"/>
        <end position="47"/>
    </location>
</feature>
<sequence>MVGPAKTFEWAVLFFFQVYSIRSCRQGVWMFLASFPLPVIISLNFIVRGRLAYKHLLRELELCHVKRSLAFWRILKTTLEIIFSSAPNDNTDITKLAARCSSLAGLSARPWFLVEICSRQEIINIYNHRFIYRDDKIGMEARYNCCEKASLLYIASTQAYTRSFIALRIYVRRMCQF</sequence>
<protein>
    <submittedName>
        <fullName evidence="2">Uncharacterized protein</fullName>
    </submittedName>
</protein>
<keyword evidence="1" id="KW-0472">Membrane</keyword>
<dbReference type="EMBL" id="JAUHHV010000001">
    <property type="protein sequence ID" value="KAK1436320.1"/>
    <property type="molecule type" value="Genomic_DNA"/>
</dbReference>
<evidence type="ECO:0000256" key="1">
    <source>
        <dbReference type="SAM" id="Phobius"/>
    </source>
</evidence>
<name>A0AAD8P231_TARER</name>